<comment type="caution">
    <text evidence="1">The sequence shown here is derived from an EMBL/GenBank/DDBJ whole genome shotgun (WGS) entry which is preliminary data.</text>
</comment>
<dbReference type="EMBL" id="JAIWYP010000014">
    <property type="protein sequence ID" value="KAH3708695.1"/>
    <property type="molecule type" value="Genomic_DNA"/>
</dbReference>
<dbReference type="AlphaFoldDB" id="A0A9D4BTD1"/>
<gene>
    <name evidence="1" type="ORF">DPMN_068153</name>
</gene>
<keyword evidence="2" id="KW-1185">Reference proteome</keyword>
<proteinExistence type="predicted"/>
<sequence length="54" mass="6282">MNMDFLDQSDAEIRIMKEDDTAAKGKHEKEAQQKYLVRIHKPAYHPSGYGTRTM</sequence>
<dbReference type="Proteomes" id="UP000828390">
    <property type="component" value="Unassembled WGS sequence"/>
</dbReference>
<evidence type="ECO:0000313" key="2">
    <source>
        <dbReference type="Proteomes" id="UP000828390"/>
    </source>
</evidence>
<reference evidence="1" key="1">
    <citation type="journal article" date="2019" name="bioRxiv">
        <title>The Genome of the Zebra Mussel, Dreissena polymorpha: A Resource for Invasive Species Research.</title>
        <authorList>
            <person name="McCartney M.A."/>
            <person name="Auch B."/>
            <person name="Kono T."/>
            <person name="Mallez S."/>
            <person name="Zhang Y."/>
            <person name="Obille A."/>
            <person name="Becker A."/>
            <person name="Abrahante J.E."/>
            <person name="Garbe J."/>
            <person name="Badalamenti J.P."/>
            <person name="Herman A."/>
            <person name="Mangelson H."/>
            <person name="Liachko I."/>
            <person name="Sullivan S."/>
            <person name="Sone E.D."/>
            <person name="Koren S."/>
            <person name="Silverstein K.A.T."/>
            <person name="Beckman K.B."/>
            <person name="Gohl D.M."/>
        </authorList>
    </citation>
    <scope>NUCLEOTIDE SEQUENCE</scope>
    <source>
        <strain evidence="1">Duluth1</strain>
        <tissue evidence="1">Whole animal</tissue>
    </source>
</reference>
<reference evidence="1" key="2">
    <citation type="submission" date="2020-11" db="EMBL/GenBank/DDBJ databases">
        <authorList>
            <person name="McCartney M.A."/>
            <person name="Auch B."/>
            <person name="Kono T."/>
            <person name="Mallez S."/>
            <person name="Becker A."/>
            <person name="Gohl D.M."/>
            <person name="Silverstein K.A.T."/>
            <person name="Koren S."/>
            <person name="Bechman K.B."/>
            <person name="Herman A."/>
            <person name="Abrahante J.E."/>
            <person name="Garbe J."/>
        </authorList>
    </citation>
    <scope>NUCLEOTIDE SEQUENCE</scope>
    <source>
        <strain evidence="1">Duluth1</strain>
        <tissue evidence="1">Whole animal</tissue>
    </source>
</reference>
<organism evidence="1 2">
    <name type="scientific">Dreissena polymorpha</name>
    <name type="common">Zebra mussel</name>
    <name type="synonym">Mytilus polymorpha</name>
    <dbReference type="NCBI Taxonomy" id="45954"/>
    <lineage>
        <taxon>Eukaryota</taxon>
        <taxon>Metazoa</taxon>
        <taxon>Spiralia</taxon>
        <taxon>Lophotrochozoa</taxon>
        <taxon>Mollusca</taxon>
        <taxon>Bivalvia</taxon>
        <taxon>Autobranchia</taxon>
        <taxon>Heteroconchia</taxon>
        <taxon>Euheterodonta</taxon>
        <taxon>Imparidentia</taxon>
        <taxon>Neoheterodontei</taxon>
        <taxon>Myida</taxon>
        <taxon>Dreissenoidea</taxon>
        <taxon>Dreissenidae</taxon>
        <taxon>Dreissena</taxon>
    </lineage>
</organism>
<protein>
    <submittedName>
        <fullName evidence="1">Uncharacterized protein</fullName>
    </submittedName>
</protein>
<accession>A0A9D4BTD1</accession>
<evidence type="ECO:0000313" key="1">
    <source>
        <dbReference type="EMBL" id="KAH3708695.1"/>
    </source>
</evidence>
<name>A0A9D4BTD1_DREPO</name>